<feature type="transmembrane region" description="Helical" evidence="4">
    <location>
        <begin position="6"/>
        <end position="24"/>
    </location>
</feature>
<sequence length="562" mass="63505">MPIDITTGLIILAVLAFLGATAVYNRIKNNNRITSHIKSSWGQVPENKYKPGDMESIASFFKNLSKTEKDSFYIDDITWNDLDMGKIFTRINNTCSSPGEEFLYYLMRTPDFLANELADKENLMEFFDKNSTTREKIQFLLSKIGKNRSFSLTNYLFKMVSYDSWKFTIYRILSIIPIISLVILIFNFNIGVTLLALSFVTNIIVYNLAKTELSTELDAISRIISLVNCAIKTAGIGHICGHEAKLADTLKNVSKIGKLSYSVVQNSSDPFTETIKIALLVDVLNYGKIIKLVVRYQEDLLKVYKTLGLFDSIISIVSYRKSIPYYCIPKFNESSNAGKRFINFTDIFHPLIKDPVPNSLTASGPVLITGSNASGKSTFLKTIAINAILAQTINTCLCHEYGSSLFKVYTSMALKDNLDNNESYYIAEIKSLKRILDSFNDDVPSLCIVDEVLRGTNTIERIAASTQVLGYMAASNSMCFVATHDIELTHILEDRFTNHHFQEKIEGSEVLFDYKLYEGRAYSRNAIKLLKLLGYDDNIVDQAENQASFFTNEGIWKKYDFV</sequence>
<evidence type="ECO:0000313" key="6">
    <source>
        <dbReference type="EMBL" id="KNY30354.1"/>
    </source>
</evidence>
<dbReference type="RefSeq" id="WP_036939963.1">
    <property type="nucleotide sequence ID" value="NZ_JQKC01000010.1"/>
</dbReference>
<dbReference type="Pfam" id="PF00488">
    <property type="entry name" value="MutS_V"/>
    <property type="match status" value="1"/>
</dbReference>
<dbReference type="PANTHER" id="PTHR11361">
    <property type="entry name" value="DNA MISMATCH REPAIR PROTEIN MUTS FAMILY MEMBER"/>
    <property type="match status" value="1"/>
</dbReference>
<dbReference type="GO" id="GO:0005829">
    <property type="term" value="C:cytosol"/>
    <property type="evidence" value="ECO:0007669"/>
    <property type="project" value="TreeGrafter"/>
</dbReference>
<dbReference type="InterPro" id="IPR027417">
    <property type="entry name" value="P-loop_NTPase"/>
</dbReference>
<dbReference type="PANTHER" id="PTHR11361:SF152">
    <property type="entry name" value="DNA MISMATCH REPAIR PROTEIN"/>
    <property type="match status" value="1"/>
</dbReference>
<dbReference type="eggNOG" id="COG0249">
    <property type="taxonomic scope" value="Bacteria"/>
</dbReference>
<organism evidence="6 7">
    <name type="scientific">Pseudobacteroides cellulosolvens ATCC 35603 = DSM 2933</name>
    <dbReference type="NCBI Taxonomy" id="398512"/>
    <lineage>
        <taxon>Bacteria</taxon>
        <taxon>Bacillati</taxon>
        <taxon>Bacillota</taxon>
        <taxon>Clostridia</taxon>
        <taxon>Eubacteriales</taxon>
        <taxon>Oscillospiraceae</taxon>
        <taxon>Pseudobacteroides</taxon>
    </lineage>
</organism>
<evidence type="ECO:0000259" key="5">
    <source>
        <dbReference type="SMART" id="SM00534"/>
    </source>
</evidence>
<feature type="transmembrane region" description="Helical" evidence="4">
    <location>
        <begin position="168"/>
        <end position="186"/>
    </location>
</feature>
<keyword evidence="4" id="KW-1133">Transmembrane helix</keyword>
<evidence type="ECO:0000256" key="2">
    <source>
        <dbReference type="ARBA" id="ARBA00022840"/>
    </source>
</evidence>
<accession>A0A0L6JX89</accession>
<dbReference type="InterPro" id="IPR036187">
    <property type="entry name" value="DNA_mismatch_repair_MutS_sf"/>
</dbReference>
<dbReference type="GO" id="GO:0006298">
    <property type="term" value="P:mismatch repair"/>
    <property type="evidence" value="ECO:0007669"/>
    <property type="project" value="InterPro"/>
</dbReference>
<gene>
    <name evidence="6" type="ORF">Bccel_5634</name>
</gene>
<evidence type="ECO:0000313" key="7">
    <source>
        <dbReference type="Proteomes" id="UP000036923"/>
    </source>
</evidence>
<dbReference type="EMBL" id="LGTC01000001">
    <property type="protein sequence ID" value="KNY30354.1"/>
    <property type="molecule type" value="Genomic_DNA"/>
</dbReference>
<dbReference type="SUPFAM" id="SSF52540">
    <property type="entry name" value="P-loop containing nucleoside triphosphate hydrolases"/>
    <property type="match status" value="1"/>
</dbReference>
<dbReference type="GO" id="GO:0140664">
    <property type="term" value="F:ATP-dependent DNA damage sensor activity"/>
    <property type="evidence" value="ECO:0007669"/>
    <property type="project" value="InterPro"/>
</dbReference>
<dbReference type="SUPFAM" id="SSF48334">
    <property type="entry name" value="DNA repair protein MutS, domain III"/>
    <property type="match status" value="1"/>
</dbReference>
<dbReference type="Gene3D" id="3.40.50.300">
    <property type="entry name" value="P-loop containing nucleotide triphosphate hydrolases"/>
    <property type="match status" value="1"/>
</dbReference>
<name>A0A0L6JX89_9FIRM</name>
<keyword evidence="4" id="KW-0472">Membrane</keyword>
<evidence type="ECO:0000256" key="4">
    <source>
        <dbReference type="SAM" id="Phobius"/>
    </source>
</evidence>
<dbReference type="GO" id="GO:0030983">
    <property type="term" value="F:mismatched DNA binding"/>
    <property type="evidence" value="ECO:0007669"/>
    <property type="project" value="InterPro"/>
</dbReference>
<dbReference type="Proteomes" id="UP000036923">
    <property type="component" value="Unassembled WGS sequence"/>
</dbReference>
<keyword evidence="7" id="KW-1185">Reference proteome</keyword>
<dbReference type="STRING" id="398512.Bccel_5634"/>
<reference evidence="7" key="1">
    <citation type="submission" date="2015-07" db="EMBL/GenBank/DDBJ databases">
        <title>Near-Complete Genome Sequence of the Cellulolytic Bacterium Bacteroides (Pseudobacteroides) cellulosolvens ATCC 35603.</title>
        <authorList>
            <person name="Dassa B."/>
            <person name="Utturkar S.M."/>
            <person name="Klingeman D.M."/>
            <person name="Hurt R.A."/>
            <person name="Keller M."/>
            <person name="Xu J."/>
            <person name="Reddy Y.H.K."/>
            <person name="Borovok I."/>
            <person name="Grinberg I.R."/>
            <person name="Lamed R."/>
            <person name="Zhivin O."/>
            <person name="Bayer E.A."/>
            <person name="Brown S.D."/>
        </authorList>
    </citation>
    <scope>NUCLEOTIDE SEQUENCE [LARGE SCALE GENOMIC DNA]</scope>
    <source>
        <strain evidence="7">DSM 2933</strain>
    </source>
</reference>
<keyword evidence="4" id="KW-0812">Transmembrane</keyword>
<dbReference type="InterPro" id="IPR000432">
    <property type="entry name" value="DNA_mismatch_repair_MutS_C"/>
</dbReference>
<keyword evidence="3" id="KW-0238">DNA-binding</keyword>
<dbReference type="InterPro" id="IPR045076">
    <property type="entry name" value="MutS"/>
</dbReference>
<feature type="domain" description="DNA mismatch repair proteins mutS family" evidence="5">
    <location>
        <begin position="363"/>
        <end position="548"/>
    </location>
</feature>
<keyword evidence="2" id="KW-0067">ATP-binding</keyword>
<evidence type="ECO:0000256" key="3">
    <source>
        <dbReference type="ARBA" id="ARBA00023125"/>
    </source>
</evidence>
<protein>
    <submittedName>
        <fullName evidence="6">DNA mismatch repair protein MutS domain protein</fullName>
    </submittedName>
</protein>
<dbReference type="OrthoDB" id="9802448at2"/>
<proteinExistence type="predicted"/>
<evidence type="ECO:0000256" key="1">
    <source>
        <dbReference type="ARBA" id="ARBA00022741"/>
    </source>
</evidence>
<keyword evidence="1" id="KW-0547">Nucleotide-binding</keyword>
<dbReference type="AlphaFoldDB" id="A0A0L6JX89"/>
<dbReference type="SMART" id="SM00534">
    <property type="entry name" value="MUTSac"/>
    <property type="match status" value="1"/>
</dbReference>
<dbReference type="GO" id="GO:0005524">
    <property type="term" value="F:ATP binding"/>
    <property type="evidence" value="ECO:0007669"/>
    <property type="project" value="UniProtKB-KW"/>
</dbReference>
<dbReference type="PATRIC" id="fig|398512.5.peg.5909"/>
<comment type="caution">
    <text evidence="6">The sequence shown here is derived from an EMBL/GenBank/DDBJ whole genome shotgun (WGS) entry which is preliminary data.</text>
</comment>